<dbReference type="eggNOG" id="ENOG5032QV3">
    <property type="taxonomic scope" value="Bacteria"/>
</dbReference>
<dbReference type="EMBL" id="CP009268">
    <property type="protein sequence ID" value="AJA54049.1"/>
    <property type="molecule type" value="Genomic_DNA"/>
</dbReference>
<protein>
    <submittedName>
        <fullName evidence="1">Uncharacterized protein</fullName>
    </submittedName>
</protein>
<reference evidence="2" key="2">
    <citation type="submission" date="2015-10" db="EMBL/GenBank/DDBJ databases">
        <title>Improved Draft Genome Sequence of Clostridium pasteurianum Strain ATCC 6013 (DSM 525) Using a Hybrid Next-Generation Sequencing Approach.</title>
        <authorList>
            <person name="Pyne M.E."/>
            <person name="Utturkar S.M."/>
            <person name="Brown S.D."/>
            <person name="Moo-Young M."/>
            <person name="Chung D.A."/>
            <person name="Chou P.C."/>
        </authorList>
    </citation>
    <scope>NUCLEOTIDE SEQUENCE</scope>
    <source>
        <strain evidence="2">ATCC 6013</strain>
    </source>
</reference>
<evidence type="ECO:0000313" key="3">
    <source>
        <dbReference type="Proteomes" id="UP000028042"/>
    </source>
</evidence>
<name>A0A0H3J830_CLOPA</name>
<dbReference type="PATRIC" id="fig|1262449.3.peg.2099"/>
<evidence type="ECO:0000313" key="2">
    <source>
        <dbReference type="EMBL" id="KRU13926.1"/>
    </source>
</evidence>
<keyword evidence="4" id="KW-1185">Reference proteome</keyword>
<accession>A0A0H3J830</accession>
<dbReference type="Proteomes" id="UP000028042">
    <property type="component" value="Unassembled WGS sequence"/>
</dbReference>
<dbReference type="GeneID" id="93076107"/>
<evidence type="ECO:0000313" key="4">
    <source>
        <dbReference type="Proteomes" id="UP000030905"/>
    </source>
</evidence>
<dbReference type="KEGG" id="cpae:CPAST_c40320"/>
<reference evidence="1 4" key="1">
    <citation type="journal article" date="2015" name="Genome Announc.">
        <title>Complete Genome Sequence of the Nitrogen-Fixing and Solvent-Producing Clostridium pasteurianum DSM 525.</title>
        <authorList>
            <person name="Poehlein A."/>
            <person name="Grosse-Honebrink A."/>
            <person name="Zhang Y."/>
            <person name="Minton N.P."/>
            <person name="Daniel R."/>
        </authorList>
    </citation>
    <scope>NUCLEOTIDE SEQUENCE [LARGE SCALE GENOMIC DNA]</scope>
    <source>
        <strain evidence="1">DSM 525</strain>
        <strain evidence="4">DSM 525 / ATCC 6013</strain>
    </source>
</reference>
<dbReference type="RefSeq" id="WP_003444966.1">
    <property type="nucleotide sequence ID" value="NZ_ANZB01000006.1"/>
</dbReference>
<sequence>MAYVDSDYYKNTYKGTFIPDAELDSKLELASDDINSLTYNRIIGAGFDNLTPFQQDKIKKAVCIQAEFNYQYGDYLDLPVDSYSAGSVNVSFGKESNGVRTPNSVVNYLSQTGLTCRIL</sequence>
<dbReference type="AlphaFoldDB" id="A0A0H3J830"/>
<dbReference type="KEGG" id="cpat:CLPA_c40320"/>
<dbReference type="Proteomes" id="UP000030905">
    <property type="component" value="Chromosome"/>
</dbReference>
<organism evidence="1 4">
    <name type="scientific">Clostridium pasteurianum DSM 525 = ATCC 6013</name>
    <dbReference type="NCBI Taxonomy" id="1262449"/>
    <lineage>
        <taxon>Bacteria</taxon>
        <taxon>Bacillati</taxon>
        <taxon>Bacillota</taxon>
        <taxon>Clostridia</taxon>
        <taxon>Eubacteriales</taxon>
        <taxon>Clostridiaceae</taxon>
        <taxon>Clostridium</taxon>
    </lineage>
</organism>
<dbReference type="EMBL" id="JPGY02000001">
    <property type="protein sequence ID" value="KRU13926.1"/>
    <property type="molecule type" value="Genomic_DNA"/>
</dbReference>
<gene>
    <name evidence="1" type="ORF">CLPA_c40320</name>
    <name evidence="2" type="ORF">CP6013_03182</name>
</gene>
<reference evidence="2 3" key="3">
    <citation type="journal article" name="Genome Announc.">
        <title>Improved Draft Genome Sequence of Clostridium pasteurianum Strain ATCC 6013 (DSM 525) Using a Hybrid Next-Generation Sequencing Approach.</title>
        <authorList>
            <person name="Pyne M.E."/>
            <person name="Utturkar S."/>
            <person name="Brown S.D."/>
            <person name="Moo-Young M."/>
            <person name="Chung D.A."/>
            <person name="Chou C.P."/>
        </authorList>
    </citation>
    <scope>NUCLEOTIDE SEQUENCE [LARGE SCALE GENOMIC DNA]</scope>
    <source>
        <strain evidence="2 3">ATCC 6013</strain>
    </source>
</reference>
<proteinExistence type="predicted"/>
<evidence type="ECO:0000313" key="1">
    <source>
        <dbReference type="EMBL" id="AJA54049.1"/>
    </source>
</evidence>